<evidence type="ECO:0000259" key="1">
    <source>
        <dbReference type="Pfam" id="PF06985"/>
    </source>
</evidence>
<dbReference type="InterPro" id="IPR052895">
    <property type="entry name" value="HetReg/Transcr_Mod"/>
</dbReference>
<comment type="caution">
    <text evidence="2">The sequence shown here is derived from an EMBL/GenBank/DDBJ whole genome shotgun (WGS) entry which is preliminary data.</text>
</comment>
<proteinExistence type="predicted"/>
<dbReference type="Proteomes" id="UP000781932">
    <property type="component" value="Unassembled WGS sequence"/>
</dbReference>
<dbReference type="AlphaFoldDB" id="A0A9P6LLW2"/>
<name>A0A9P6LLW2_9PEZI</name>
<protein>
    <recommendedName>
        <fullName evidence="1">Heterokaryon incompatibility domain-containing protein</fullName>
    </recommendedName>
</protein>
<evidence type="ECO:0000313" key="3">
    <source>
        <dbReference type="Proteomes" id="UP000781932"/>
    </source>
</evidence>
<organism evidence="2 3">
    <name type="scientific">Colletotrichum karsti</name>
    <dbReference type="NCBI Taxonomy" id="1095194"/>
    <lineage>
        <taxon>Eukaryota</taxon>
        <taxon>Fungi</taxon>
        <taxon>Dikarya</taxon>
        <taxon>Ascomycota</taxon>
        <taxon>Pezizomycotina</taxon>
        <taxon>Sordariomycetes</taxon>
        <taxon>Hypocreomycetidae</taxon>
        <taxon>Glomerellales</taxon>
        <taxon>Glomerellaceae</taxon>
        <taxon>Colletotrichum</taxon>
        <taxon>Colletotrichum boninense species complex</taxon>
    </lineage>
</organism>
<dbReference type="PANTHER" id="PTHR24148">
    <property type="entry name" value="ANKYRIN REPEAT DOMAIN-CONTAINING PROTEIN 39 HOMOLOG-RELATED"/>
    <property type="match status" value="1"/>
</dbReference>
<feature type="domain" description="Heterokaryon incompatibility" evidence="1">
    <location>
        <begin position="50"/>
        <end position="137"/>
    </location>
</feature>
<dbReference type="EMBL" id="JAATWM020000011">
    <property type="protein sequence ID" value="KAF9878218.1"/>
    <property type="molecule type" value="Genomic_DNA"/>
</dbReference>
<keyword evidence="3" id="KW-1185">Reference proteome</keyword>
<sequence length="203" mass="22434">MPAYQYEPLSSPDSIRLLLLQPSDARDAELKGSLLNTTLAECDYDLIDSYTALSYVWGSSEKPCQILLDDMAFAITRSLNDALSDMRDATRLRRIWADAVCINQEDIPERNSQVLIMKDVYSTAHSTVIHLGGLTKELDAIFEAGPPVLQYDVYGHGSLASGFSKNWFTPKILGFSVLPSGCVGLISNVFSLARILIIVVWTL</sequence>
<dbReference type="Pfam" id="PF06985">
    <property type="entry name" value="HET"/>
    <property type="match status" value="1"/>
</dbReference>
<accession>A0A9P6LLW2</accession>
<dbReference type="InterPro" id="IPR010730">
    <property type="entry name" value="HET"/>
</dbReference>
<evidence type="ECO:0000313" key="2">
    <source>
        <dbReference type="EMBL" id="KAF9878218.1"/>
    </source>
</evidence>
<dbReference type="RefSeq" id="XP_038747679.1">
    <property type="nucleotide sequence ID" value="XM_038886975.1"/>
</dbReference>
<reference evidence="2" key="1">
    <citation type="submission" date="2020-03" db="EMBL/GenBank/DDBJ databases">
        <authorList>
            <person name="He L."/>
        </authorList>
    </citation>
    <scope>NUCLEOTIDE SEQUENCE</scope>
    <source>
        <strain evidence="2">CkLH20</strain>
    </source>
</reference>
<gene>
    <name evidence="2" type="ORF">CkaCkLH20_04256</name>
</gene>
<dbReference type="PANTHER" id="PTHR24148:SF64">
    <property type="entry name" value="HETEROKARYON INCOMPATIBILITY DOMAIN-CONTAINING PROTEIN"/>
    <property type="match status" value="1"/>
</dbReference>
<dbReference type="OrthoDB" id="2504919at2759"/>
<dbReference type="GeneID" id="62160049"/>
<reference evidence="2" key="2">
    <citation type="submission" date="2020-11" db="EMBL/GenBank/DDBJ databases">
        <title>Whole genome sequencing of Colletotrichum sp.</title>
        <authorList>
            <person name="Li H."/>
        </authorList>
    </citation>
    <scope>NUCLEOTIDE SEQUENCE</scope>
    <source>
        <strain evidence="2">CkLH20</strain>
    </source>
</reference>